<evidence type="ECO:0000313" key="1">
    <source>
        <dbReference type="EMBL" id="PJK27861.1"/>
    </source>
</evidence>
<gene>
    <name evidence="1" type="ORF">CVT23_20540</name>
</gene>
<dbReference type="EMBL" id="PHIG01000054">
    <property type="protein sequence ID" value="PJK27861.1"/>
    <property type="molecule type" value="Genomic_DNA"/>
</dbReference>
<sequence length="87" mass="9615">MKAAATRHGTNGRRKAMNRLNAIDTFAEQSWDEFVIEVEDALMIESGEELGPDHMHDIAAAYDAGLSPWSCVIAMLDSNPQLRQRAA</sequence>
<keyword evidence="2" id="KW-1185">Reference proteome</keyword>
<evidence type="ECO:0000313" key="2">
    <source>
        <dbReference type="Proteomes" id="UP000229498"/>
    </source>
</evidence>
<dbReference type="Proteomes" id="UP000229498">
    <property type="component" value="Unassembled WGS sequence"/>
</dbReference>
<comment type="caution">
    <text evidence="1">The sequence shown here is derived from an EMBL/GenBank/DDBJ whole genome shotgun (WGS) entry which is preliminary data.</text>
</comment>
<dbReference type="AlphaFoldDB" id="A0A2M9FWM4"/>
<organism evidence="1 2">
    <name type="scientific">Minwuia thermotolerans</name>
    <dbReference type="NCBI Taxonomy" id="2056226"/>
    <lineage>
        <taxon>Bacteria</taxon>
        <taxon>Pseudomonadati</taxon>
        <taxon>Pseudomonadota</taxon>
        <taxon>Alphaproteobacteria</taxon>
        <taxon>Minwuiales</taxon>
        <taxon>Minwuiaceae</taxon>
        <taxon>Minwuia</taxon>
    </lineage>
</organism>
<accession>A0A2M9FWM4</accession>
<name>A0A2M9FWM4_9PROT</name>
<protein>
    <submittedName>
        <fullName evidence="1">Uncharacterized protein</fullName>
    </submittedName>
</protein>
<reference evidence="1 2" key="1">
    <citation type="submission" date="2017-11" db="EMBL/GenBank/DDBJ databases">
        <title>Draft genome sequence of Rhizobiales bacterium SY3-13.</title>
        <authorList>
            <person name="Sun C."/>
        </authorList>
    </citation>
    <scope>NUCLEOTIDE SEQUENCE [LARGE SCALE GENOMIC DNA]</scope>
    <source>
        <strain evidence="1 2">SY3-13</strain>
    </source>
</reference>
<proteinExistence type="predicted"/>